<keyword evidence="1" id="KW-0843">Virulence</keyword>
<dbReference type="Gene3D" id="2.40.10.10">
    <property type="entry name" value="Trypsin-like serine proteases"/>
    <property type="match status" value="1"/>
</dbReference>
<dbReference type="AlphaFoldDB" id="A0ABD3RZY1"/>
<sequence>MDVVLTAGHCGYEMSNVVNAEDGRQVDFGTTKRQLFYGADVGAYNLSADSYADDHSSPGVEYDNLLFERLVMHPEYAGFYGVDDDVGATTHTAMQHDVMLVKLYGESSRPTVRLHNPNTTRARDLYMNRQPTSGEGLVVTGWGDTDPNSDPGEHDVPSSILRIATLGYVPNDVCDMSRGYSSIATTSISTSTTNDDDYNNNNNNNNNNNDGGSLTSATLDYFSYEGSITDDMMCALGTNGQDACQGDSGGGLLRLGDEDDGSEDVQLGIVSWGLQCGDEDFPGVYARVGEHYDWIAKTVCELSDSPPAYFNCTSKPYPPGSPYDPVVDLTITIQFDDYRRETGWLLESMPDFRNVVFRQFGTYRDVGTVDEYNSMSEVVSVHSGRFYMLSILDEFGDGFCCISGEGYFRVDSSTDANPVVGTTPGILWSSHSLRRVLYVLPPDATSPPNYVTISITLGNGADPGNVLFVAIESVKYEALMLYEIRPFVRTSDNVAGAGDTPIDSRVFRVPVFGPEFESQRYNIIVYDDNEGASSKASFEVYHGDAIPSNLILAQAGFYGDKNNISRSFVLFKRQQEVTEKPPLGYIDMKGNASSKQNVSISFLMAVTILSNYFVRL</sequence>
<dbReference type="InterPro" id="IPR009003">
    <property type="entry name" value="Peptidase_S1_PA"/>
</dbReference>
<name>A0ABD3RZY1_9STRA</name>
<dbReference type="InterPro" id="IPR001254">
    <property type="entry name" value="Trypsin_dom"/>
</dbReference>
<evidence type="ECO:0000313" key="5">
    <source>
        <dbReference type="EMBL" id="KAL3817772.1"/>
    </source>
</evidence>
<dbReference type="InterPro" id="IPR050430">
    <property type="entry name" value="Peptidase_S1"/>
</dbReference>
<feature type="domain" description="Peptidase S1" evidence="4">
    <location>
        <begin position="1"/>
        <end position="300"/>
    </location>
</feature>
<evidence type="ECO:0000256" key="1">
    <source>
        <dbReference type="ARBA" id="ARBA00023026"/>
    </source>
</evidence>
<evidence type="ECO:0000256" key="3">
    <source>
        <dbReference type="SAM" id="MobiDB-lite"/>
    </source>
</evidence>
<reference evidence="5 6" key="1">
    <citation type="submission" date="2024-10" db="EMBL/GenBank/DDBJ databases">
        <title>Updated reference genomes for cyclostephanoid diatoms.</title>
        <authorList>
            <person name="Roberts W.R."/>
            <person name="Alverson A.J."/>
        </authorList>
    </citation>
    <scope>NUCLEOTIDE SEQUENCE [LARGE SCALE GENOMIC DNA]</scope>
    <source>
        <strain evidence="5 6">AJA228-03</strain>
    </source>
</reference>
<evidence type="ECO:0000256" key="2">
    <source>
        <dbReference type="ARBA" id="ARBA00023157"/>
    </source>
</evidence>
<feature type="compositionally biased region" description="Low complexity" evidence="3">
    <location>
        <begin position="190"/>
        <end position="210"/>
    </location>
</feature>
<accession>A0ABD3RZY1</accession>
<dbReference type="PANTHER" id="PTHR24276:SF91">
    <property type="entry name" value="AT26814P-RELATED"/>
    <property type="match status" value="1"/>
</dbReference>
<dbReference type="SUPFAM" id="SSF50494">
    <property type="entry name" value="Trypsin-like serine proteases"/>
    <property type="match status" value="1"/>
</dbReference>
<keyword evidence="6" id="KW-1185">Reference proteome</keyword>
<protein>
    <recommendedName>
        <fullName evidence="4">Peptidase S1 domain-containing protein</fullName>
    </recommendedName>
</protein>
<dbReference type="PROSITE" id="PS50240">
    <property type="entry name" value="TRYPSIN_DOM"/>
    <property type="match status" value="1"/>
</dbReference>
<feature type="region of interest" description="Disordered" evidence="3">
    <location>
        <begin position="190"/>
        <end position="212"/>
    </location>
</feature>
<evidence type="ECO:0000313" key="6">
    <source>
        <dbReference type="Proteomes" id="UP001530377"/>
    </source>
</evidence>
<dbReference type="PROSITE" id="PS00134">
    <property type="entry name" value="TRYPSIN_HIS"/>
    <property type="match status" value="1"/>
</dbReference>
<dbReference type="InterPro" id="IPR018114">
    <property type="entry name" value="TRYPSIN_HIS"/>
</dbReference>
<proteinExistence type="predicted"/>
<gene>
    <name evidence="5" type="ORF">ACHAXA_002416</name>
</gene>
<dbReference type="Pfam" id="PF00089">
    <property type="entry name" value="Trypsin"/>
    <property type="match status" value="1"/>
</dbReference>
<dbReference type="EMBL" id="JALLPB020000092">
    <property type="protein sequence ID" value="KAL3817772.1"/>
    <property type="molecule type" value="Genomic_DNA"/>
</dbReference>
<keyword evidence="2" id="KW-1015">Disulfide bond</keyword>
<dbReference type="InterPro" id="IPR043504">
    <property type="entry name" value="Peptidase_S1_PA_chymotrypsin"/>
</dbReference>
<comment type="caution">
    <text evidence="5">The sequence shown here is derived from an EMBL/GenBank/DDBJ whole genome shotgun (WGS) entry which is preliminary data.</text>
</comment>
<dbReference type="Proteomes" id="UP001530377">
    <property type="component" value="Unassembled WGS sequence"/>
</dbReference>
<dbReference type="PANTHER" id="PTHR24276">
    <property type="entry name" value="POLYSERASE-RELATED"/>
    <property type="match status" value="1"/>
</dbReference>
<dbReference type="SMART" id="SM00020">
    <property type="entry name" value="Tryp_SPc"/>
    <property type="match status" value="1"/>
</dbReference>
<evidence type="ECO:0000259" key="4">
    <source>
        <dbReference type="PROSITE" id="PS50240"/>
    </source>
</evidence>
<organism evidence="5 6">
    <name type="scientific">Cyclostephanos tholiformis</name>
    <dbReference type="NCBI Taxonomy" id="382380"/>
    <lineage>
        <taxon>Eukaryota</taxon>
        <taxon>Sar</taxon>
        <taxon>Stramenopiles</taxon>
        <taxon>Ochrophyta</taxon>
        <taxon>Bacillariophyta</taxon>
        <taxon>Coscinodiscophyceae</taxon>
        <taxon>Thalassiosirophycidae</taxon>
        <taxon>Stephanodiscales</taxon>
        <taxon>Stephanodiscaceae</taxon>
        <taxon>Cyclostephanos</taxon>
    </lineage>
</organism>